<organism evidence="4 5">
    <name type="scientific">Coniochaeta hoffmannii</name>
    <dbReference type="NCBI Taxonomy" id="91930"/>
    <lineage>
        <taxon>Eukaryota</taxon>
        <taxon>Fungi</taxon>
        <taxon>Dikarya</taxon>
        <taxon>Ascomycota</taxon>
        <taxon>Pezizomycotina</taxon>
        <taxon>Sordariomycetes</taxon>
        <taxon>Sordariomycetidae</taxon>
        <taxon>Coniochaetales</taxon>
        <taxon>Coniochaetaceae</taxon>
        <taxon>Coniochaeta</taxon>
    </lineage>
</organism>
<dbReference type="PANTHER" id="PTHR38791">
    <property type="entry name" value="ZN(II)2CYS6 TRANSCRIPTION FACTOR (EUROFUNG)-RELATED-RELATED"/>
    <property type="match status" value="1"/>
</dbReference>
<evidence type="ECO:0000313" key="5">
    <source>
        <dbReference type="Proteomes" id="UP001174691"/>
    </source>
</evidence>
<dbReference type="InterPro" id="IPR021858">
    <property type="entry name" value="Fun_TF"/>
</dbReference>
<sequence>MVYCGKPSKGCSNCRERKIRCDQREPGCGQCKKREQECPGYRNIVDLMFRDESSHVIKKAKAKARRRTFLTVDPDSSSETEASRLSATPEPKSKSLSLITPNSRSPQSPAVSHADWTRDDSALLPSPDSGSWPATPMIAMLYNLHPTSQERGTAYFFSRYVAVDKDSSHQRFDFVYDVWKPASLVPERQVDGVLASMSAVGLVGLANMTRSSEAADAARKAYGTALRLTNQALRDPVEAVKDTTMLAILILSLFEMMTETTPETLQAWQEHVNGATALAKMRGVEQFNTPGGTKMFLKLCQKVMISCIQRVIPMPQTLIDLRKELVKKLKIDDPAWDLVDPVYKVLQTRHDMKKGCLTDVETIVTRLLAIEDEFETILSRFPKEWNYRTVQVTRRHPAIYRGLCHVYPSLYLSSIWNGVRTCRILVLETLLVQILTGVQSSQGSAQLTSSHYAEIYQTCRQKLEQMVEAIMASVPQHIGLVTPRTANNNNLTTPISSVTVRETPSPASPHTPICRISTPCT</sequence>
<evidence type="ECO:0000256" key="2">
    <source>
        <dbReference type="SAM" id="MobiDB-lite"/>
    </source>
</evidence>
<accession>A0AA38RX54</accession>
<dbReference type="InterPro" id="IPR053175">
    <property type="entry name" value="DHMBA_Reg_Transcription_Factor"/>
</dbReference>
<reference evidence="4" key="1">
    <citation type="submission" date="2022-07" db="EMBL/GenBank/DDBJ databases">
        <title>Fungi with potential for degradation of polypropylene.</title>
        <authorList>
            <person name="Gostincar C."/>
        </authorList>
    </citation>
    <scope>NUCLEOTIDE SEQUENCE</scope>
    <source>
        <strain evidence="4">EXF-13287</strain>
    </source>
</reference>
<dbReference type="InterPro" id="IPR036864">
    <property type="entry name" value="Zn2-C6_fun-type_DNA-bd_sf"/>
</dbReference>
<gene>
    <name evidence="4" type="ORF">NKR19_g3361</name>
</gene>
<comment type="caution">
    <text evidence="4">The sequence shown here is derived from an EMBL/GenBank/DDBJ whole genome shotgun (WGS) entry which is preliminary data.</text>
</comment>
<feature type="region of interest" description="Disordered" evidence="2">
    <location>
        <begin position="499"/>
        <end position="521"/>
    </location>
</feature>
<evidence type="ECO:0000259" key="3">
    <source>
        <dbReference type="PROSITE" id="PS50048"/>
    </source>
</evidence>
<dbReference type="AlphaFoldDB" id="A0AA38RX54"/>
<evidence type="ECO:0000313" key="4">
    <source>
        <dbReference type="EMBL" id="KAJ9158387.1"/>
    </source>
</evidence>
<feature type="domain" description="Zn(2)-C6 fungal-type" evidence="3">
    <location>
        <begin position="10"/>
        <end position="38"/>
    </location>
</feature>
<feature type="compositionally biased region" description="Polar residues" evidence="2">
    <location>
        <begin position="94"/>
        <end position="110"/>
    </location>
</feature>
<protein>
    <submittedName>
        <fullName evidence="4">Sterol uptake control protein 2</fullName>
    </submittedName>
</protein>
<evidence type="ECO:0000256" key="1">
    <source>
        <dbReference type="ARBA" id="ARBA00023242"/>
    </source>
</evidence>
<proteinExistence type="predicted"/>
<dbReference type="GO" id="GO:0008270">
    <property type="term" value="F:zinc ion binding"/>
    <property type="evidence" value="ECO:0007669"/>
    <property type="project" value="InterPro"/>
</dbReference>
<dbReference type="Proteomes" id="UP001174691">
    <property type="component" value="Unassembled WGS sequence"/>
</dbReference>
<dbReference type="SMART" id="SM00066">
    <property type="entry name" value="GAL4"/>
    <property type="match status" value="1"/>
</dbReference>
<dbReference type="CDD" id="cd00067">
    <property type="entry name" value="GAL4"/>
    <property type="match status" value="1"/>
</dbReference>
<dbReference type="PROSITE" id="PS00463">
    <property type="entry name" value="ZN2_CY6_FUNGAL_1"/>
    <property type="match status" value="1"/>
</dbReference>
<dbReference type="InterPro" id="IPR001138">
    <property type="entry name" value="Zn2Cys6_DnaBD"/>
</dbReference>
<dbReference type="EMBL" id="JANBVN010000036">
    <property type="protein sequence ID" value="KAJ9158387.1"/>
    <property type="molecule type" value="Genomic_DNA"/>
</dbReference>
<dbReference type="SUPFAM" id="SSF57701">
    <property type="entry name" value="Zn2/Cys6 DNA-binding domain"/>
    <property type="match status" value="1"/>
</dbReference>
<keyword evidence="1" id="KW-0539">Nucleus</keyword>
<dbReference type="Pfam" id="PF00172">
    <property type="entry name" value="Zn_clus"/>
    <property type="match status" value="1"/>
</dbReference>
<keyword evidence="5" id="KW-1185">Reference proteome</keyword>
<dbReference type="Gene3D" id="4.10.240.10">
    <property type="entry name" value="Zn(2)-C6 fungal-type DNA-binding domain"/>
    <property type="match status" value="1"/>
</dbReference>
<name>A0AA38RX54_9PEZI</name>
<feature type="compositionally biased region" description="Polar residues" evidence="2">
    <location>
        <begin position="74"/>
        <end position="86"/>
    </location>
</feature>
<dbReference type="PANTHER" id="PTHR38791:SF5">
    <property type="entry name" value="TRANSCRIPTION FACTOR DBAG-RELATED"/>
    <property type="match status" value="1"/>
</dbReference>
<dbReference type="PROSITE" id="PS50048">
    <property type="entry name" value="ZN2_CY6_FUNGAL_2"/>
    <property type="match status" value="1"/>
</dbReference>
<dbReference type="Pfam" id="PF11951">
    <property type="entry name" value="Fungal_trans_2"/>
    <property type="match status" value="1"/>
</dbReference>
<feature type="region of interest" description="Disordered" evidence="2">
    <location>
        <begin position="71"/>
        <end position="129"/>
    </location>
</feature>
<dbReference type="GO" id="GO:0000981">
    <property type="term" value="F:DNA-binding transcription factor activity, RNA polymerase II-specific"/>
    <property type="evidence" value="ECO:0007669"/>
    <property type="project" value="InterPro"/>
</dbReference>